<feature type="region of interest" description="Disordered" evidence="2">
    <location>
        <begin position="1"/>
        <end position="22"/>
    </location>
</feature>
<organism evidence="3 4">
    <name type="scientific">Helicostylum pulchrum</name>
    <dbReference type="NCBI Taxonomy" id="562976"/>
    <lineage>
        <taxon>Eukaryota</taxon>
        <taxon>Fungi</taxon>
        <taxon>Fungi incertae sedis</taxon>
        <taxon>Mucoromycota</taxon>
        <taxon>Mucoromycotina</taxon>
        <taxon>Mucoromycetes</taxon>
        <taxon>Mucorales</taxon>
        <taxon>Mucorineae</taxon>
        <taxon>Mucoraceae</taxon>
        <taxon>Helicostylum</taxon>
    </lineage>
</organism>
<accession>A0ABP9Y845</accession>
<evidence type="ECO:0000256" key="2">
    <source>
        <dbReference type="SAM" id="MobiDB-lite"/>
    </source>
</evidence>
<feature type="coiled-coil region" evidence="1">
    <location>
        <begin position="265"/>
        <end position="315"/>
    </location>
</feature>
<reference evidence="3 4" key="1">
    <citation type="submission" date="2024-04" db="EMBL/GenBank/DDBJ databases">
        <title>genome sequences of Mucor flavus KT1a and Helicostylum pulchrum KT1b strains isolation_sourced from the surface of a dry-aged beef.</title>
        <authorList>
            <person name="Toyotome T."/>
            <person name="Hosono M."/>
            <person name="Torimaru M."/>
            <person name="Fukuda K."/>
            <person name="Mikami N."/>
        </authorList>
    </citation>
    <scope>NUCLEOTIDE SEQUENCE [LARGE SCALE GENOMIC DNA]</scope>
    <source>
        <strain evidence="3 4">KT1b</strain>
    </source>
</reference>
<proteinExistence type="predicted"/>
<evidence type="ECO:0000313" key="3">
    <source>
        <dbReference type="EMBL" id="GAA5803149.1"/>
    </source>
</evidence>
<protein>
    <submittedName>
        <fullName evidence="3">Uncharacterized protein</fullName>
    </submittedName>
</protein>
<dbReference type="Proteomes" id="UP001476247">
    <property type="component" value="Unassembled WGS sequence"/>
</dbReference>
<keyword evidence="1" id="KW-0175">Coiled coil</keyword>
<name>A0ABP9Y845_9FUNG</name>
<comment type="caution">
    <text evidence="3">The sequence shown here is derived from an EMBL/GenBank/DDBJ whole genome shotgun (WGS) entry which is preliminary data.</text>
</comment>
<evidence type="ECO:0000256" key="1">
    <source>
        <dbReference type="SAM" id="Coils"/>
    </source>
</evidence>
<dbReference type="EMBL" id="BAABUJ010000026">
    <property type="protein sequence ID" value="GAA5803149.1"/>
    <property type="molecule type" value="Genomic_DNA"/>
</dbReference>
<gene>
    <name evidence="3" type="ORF">HPULCUR_008624</name>
</gene>
<evidence type="ECO:0000313" key="4">
    <source>
        <dbReference type="Proteomes" id="UP001476247"/>
    </source>
</evidence>
<sequence>MNGLTIQRNSKPEKADSSKYSSVDDAVDEEKIKSIVVPLGQALRKDLPLEARRTIIDKFNNTIQQYSDFASLFALHVQLNILKFVISGDITAEMISTLLFGANGIQKGTRNNHPLWVKLSSSDNPQTIQDNDINKELQELVEEARKATVAQFSTNLETMYKGGKHTAMLYMLMTSFGDNTFDLFCKDGKVISSFPTAIKIKTAVFGSIFDVKSIKEYCNSRRLTFIHRILIQPGLITCVIGGSSIKKDSNPLPSRTEPPKTPNITVQQQENIKEFEETAKTLNKQLRDRNKMFHLEQADLEIRNLKRERNALSHEGQRNVKRRQWTEFKRTEILRRELREIRKKAHFFRTTAQAENIKDVHQNQEMPEKFEDILLTI</sequence>
<keyword evidence="4" id="KW-1185">Reference proteome</keyword>